<gene>
    <name evidence="2" type="ORF">NC797_07395</name>
</gene>
<dbReference type="Pfam" id="PF18623">
    <property type="entry name" value="TnsE_C"/>
    <property type="match status" value="1"/>
</dbReference>
<name>A0A9X3WQP7_9BACI</name>
<evidence type="ECO:0000313" key="2">
    <source>
        <dbReference type="EMBL" id="MDC3424332.1"/>
    </source>
</evidence>
<organism evidence="2 3">
    <name type="scientific">Terrihalobacillus insolitus</name>
    <dbReference type="NCBI Taxonomy" id="2950438"/>
    <lineage>
        <taxon>Bacteria</taxon>
        <taxon>Bacillati</taxon>
        <taxon>Bacillota</taxon>
        <taxon>Bacilli</taxon>
        <taxon>Bacillales</taxon>
        <taxon>Bacillaceae</taxon>
        <taxon>Terrihalobacillus</taxon>
    </lineage>
</organism>
<evidence type="ECO:0000313" key="3">
    <source>
        <dbReference type="Proteomes" id="UP001145050"/>
    </source>
</evidence>
<evidence type="ECO:0000259" key="1">
    <source>
        <dbReference type="Pfam" id="PF18623"/>
    </source>
</evidence>
<dbReference type="Proteomes" id="UP001145050">
    <property type="component" value="Unassembled WGS sequence"/>
</dbReference>
<feature type="domain" description="TnsE C-terminal" evidence="1">
    <location>
        <begin position="389"/>
        <end position="510"/>
    </location>
</feature>
<dbReference type="InterPro" id="IPR041419">
    <property type="entry name" value="TnsE_C"/>
</dbReference>
<proteinExistence type="predicted"/>
<dbReference type="AlphaFoldDB" id="A0A9X3WQP7"/>
<comment type="caution">
    <text evidence="2">The sequence shown here is derived from an EMBL/GenBank/DDBJ whole genome shotgun (WGS) entry which is preliminary data.</text>
</comment>
<dbReference type="RefSeq" id="WP_272436137.1">
    <property type="nucleotide sequence ID" value="NZ_JAMQKB010000005.1"/>
</dbReference>
<sequence>MASIKLKPWSFDERTVKLHWFGHIRLTSSNAWRITVAFEDQQKVALVDYPIGLLPILRIGQYYQNGRPLATQKDGMIYTVNIDNLSKGKTEQSLDICRQFGYFLYGKAELITQKMWSFYSNGVRYHIPQVELIRALYVKNKLLANVLLRPNGMEYLLNDSDISEKSASFHFSREIPASLINEEFVQHFAWLYLVQDIKNSFESIQTNVYAKSTEYGLSYGQPLELIIPNLPNSNWTFRGKRIGNDIMIYELLSFTGAELPLDRIEYSHVSIKKRNYTDLPNKKQISSMGKEQNFEIETNQDKHAKEDTHQPVVDQEATQMKFVNRPKIERIAKYEQEIHQGDTYITKEGRGGAITTSSSVNESISGGQAQPVDFKTLEVTNEKDGYGLDQFFEMIKCFEEMYPELHITMSIVNLPIGRTFSWLPDGRRRICAVVSIRRKGEKPIHILEIARPDQRSLSTLIVILNKKGNRKKEEEEQIQQLLAGLVFNSGNWRKYQLNKLSHVKLKHTSKSPEQWAERVIAKVSYLEQS</sequence>
<keyword evidence="3" id="KW-1185">Reference proteome</keyword>
<protein>
    <submittedName>
        <fullName evidence="2">Tn7-like element transposition protein TnsE</fullName>
    </submittedName>
</protein>
<dbReference type="EMBL" id="JAMQKB010000005">
    <property type="protein sequence ID" value="MDC3424332.1"/>
    <property type="molecule type" value="Genomic_DNA"/>
</dbReference>
<accession>A0A9X3WQP7</accession>
<reference evidence="2" key="1">
    <citation type="submission" date="2022-06" db="EMBL/GenBank/DDBJ databases">
        <title>Aquibacillus sp. a new bacterium isolated from soil saline samples.</title>
        <authorList>
            <person name="Galisteo C."/>
            <person name="De La Haba R."/>
            <person name="Sanchez-Porro C."/>
            <person name="Ventosa A."/>
        </authorList>
    </citation>
    <scope>NUCLEOTIDE SEQUENCE</scope>
    <source>
        <strain evidence="2">3ASR75-11</strain>
    </source>
</reference>